<name>W7ITT9_9PSEU</name>
<reference evidence="2 3" key="1">
    <citation type="journal article" date="2014" name="Genome Announc.">
        <title>Draft Genome Sequence of the Antitrypanosomally Active Sponge-Associated Bacterium Actinokineospora sp. Strain EG49.</title>
        <authorList>
            <person name="Harjes J."/>
            <person name="Ryu T."/>
            <person name="Abdelmohsen U.R."/>
            <person name="Moitinho-Silva L."/>
            <person name="Horn H."/>
            <person name="Ravasi T."/>
            <person name="Hentschel U."/>
        </authorList>
    </citation>
    <scope>NUCLEOTIDE SEQUENCE [LARGE SCALE GENOMIC DNA]</scope>
    <source>
        <strain evidence="2 3">EG49</strain>
    </source>
</reference>
<proteinExistence type="predicted"/>
<evidence type="ECO:0000313" key="2">
    <source>
        <dbReference type="EMBL" id="EWC59806.1"/>
    </source>
</evidence>
<feature type="region of interest" description="Disordered" evidence="1">
    <location>
        <begin position="149"/>
        <end position="175"/>
    </location>
</feature>
<sequence>MFATEAVVLSPSAGSTPPAVAVWPLFVFIVPDHQLRAARGGPELLSLLRSTDPVRLLDKPARWSVLSESGPLLRLELEATAPAPLELGVGVAAAALGAKTSLLATGATIGVTTSSRAARLGSVVGVGDALRLLVLAQCEPAPELHATAQASPIQVGHRGPVAAGSRSGRRYHPRW</sequence>
<dbReference type="EMBL" id="AYXG01000185">
    <property type="protein sequence ID" value="EWC59806.1"/>
    <property type="molecule type" value="Genomic_DNA"/>
</dbReference>
<protein>
    <submittedName>
        <fullName evidence="2">Uncharacterized protein</fullName>
    </submittedName>
</protein>
<gene>
    <name evidence="2" type="ORF">UO65_4949</name>
</gene>
<evidence type="ECO:0000256" key="1">
    <source>
        <dbReference type="SAM" id="MobiDB-lite"/>
    </source>
</evidence>
<keyword evidence="3" id="KW-1185">Reference proteome</keyword>
<evidence type="ECO:0000313" key="3">
    <source>
        <dbReference type="Proteomes" id="UP000019277"/>
    </source>
</evidence>
<comment type="caution">
    <text evidence="2">The sequence shown here is derived from an EMBL/GenBank/DDBJ whole genome shotgun (WGS) entry which is preliminary data.</text>
</comment>
<dbReference type="Proteomes" id="UP000019277">
    <property type="component" value="Unassembled WGS sequence"/>
</dbReference>
<accession>W7ITT9</accession>
<organism evidence="2 3">
    <name type="scientific">Actinokineospora spheciospongiae</name>
    <dbReference type="NCBI Taxonomy" id="909613"/>
    <lineage>
        <taxon>Bacteria</taxon>
        <taxon>Bacillati</taxon>
        <taxon>Actinomycetota</taxon>
        <taxon>Actinomycetes</taxon>
        <taxon>Pseudonocardiales</taxon>
        <taxon>Pseudonocardiaceae</taxon>
        <taxon>Actinokineospora</taxon>
    </lineage>
</organism>
<dbReference type="AlphaFoldDB" id="W7ITT9"/>